<proteinExistence type="predicted"/>
<dbReference type="Proteomes" id="UP000887576">
    <property type="component" value="Unplaced"/>
</dbReference>
<protein>
    <submittedName>
        <fullName evidence="2">LITAF domain-containing protein</fullName>
    </submittedName>
</protein>
<organism evidence="1 2">
    <name type="scientific">Panagrolaimus sp. JU765</name>
    <dbReference type="NCBI Taxonomy" id="591449"/>
    <lineage>
        <taxon>Eukaryota</taxon>
        <taxon>Metazoa</taxon>
        <taxon>Ecdysozoa</taxon>
        <taxon>Nematoda</taxon>
        <taxon>Chromadorea</taxon>
        <taxon>Rhabditida</taxon>
        <taxon>Tylenchina</taxon>
        <taxon>Panagrolaimomorpha</taxon>
        <taxon>Panagrolaimoidea</taxon>
        <taxon>Panagrolaimidae</taxon>
        <taxon>Panagrolaimus</taxon>
    </lineage>
</organism>
<dbReference type="WBParaSite" id="JU765_v2.g8784.t1">
    <property type="protein sequence ID" value="JU765_v2.g8784.t1"/>
    <property type="gene ID" value="JU765_v2.g8784"/>
</dbReference>
<reference evidence="2" key="1">
    <citation type="submission" date="2022-11" db="UniProtKB">
        <authorList>
            <consortium name="WormBaseParasite"/>
        </authorList>
    </citation>
    <scope>IDENTIFICATION</scope>
</reference>
<sequence length="159" mass="17904">MMNEPPPEYDQLLKPAPEPQIRPNQPMIHYHAAPQPQQPIILSQVPHAPQPVPVNVILNTGGNLNGNGVTVGKIKGMSICSYCRSGLMKPQRSSLMKFLITIIAIIIFILGLLPCYWEWISWSFTHILIVLGVVMVLTIVLCFLPFVYRKQCTTCKQRL</sequence>
<accession>A0AC34RPT3</accession>
<evidence type="ECO:0000313" key="2">
    <source>
        <dbReference type="WBParaSite" id="JU765_v2.g8784.t1"/>
    </source>
</evidence>
<evidence type="ECO:0000313" key="1">
    <source>
        <dbReference type="Proteomes" id="UP000887576"/>
    </source>
</evidence>
<name>A0AC34RPT3_9BILA</name>